<evidence type="ECO:0000313" key="1">
    <source>
        <dbReference type="Proteomes" id="UP000887540"/>
    </source>
</evidence>
<proteinExistence type="predicted"/>
<reference evidence="2" key="1">
    <citation type="submission" date="2022-11" db="UniProtKB">
        <authorList>
            <consortium name="WormBaseParasite"/>
        </authorList>
    </citation>
    <scope>IDENTIFICATION</scope>
</reference>
<sequence>MSIPTNEDGLKSLIPTEAYAKLTSLQKQSNKSGTEKKQEVNAILQGLPQDVRNKLELTKQGCKLCYRFWCLDLC</sequence>
<keyword evidence="1" id="KW-1185">Reference proteome</keyword>
<organism evidence="1 2">
    <name type="scientific">Acrobeloides nanus</name>
    <dbReference type="NCBI Taxonomy" id="290746"/>
    <lineage>
        <taxon>Eukaryota</taxon>
        <taxon>Metazoa</taxon>
        <taxon>Ecdysozoa</taxon>
        <taxon>Nematoda</taxon>
        <taxon>Chromadorea</taxon>
        <taxon>Rhabditida</taxon>
        <taxon>Tylenchina</taxon>
        <taxon>Cephalobomorpha</taxon>
        <taxon>Cephaloboidea</taxon>
        <taxon>Cephalobidae</taxon>
        <taxon>Acrobeloides</taxon>
    </lineage>
</organism>
<name>A0A914D4P4_9BILA</name>
<protein>
    <submittedName>
        <fullName evidence="2">Uncharacterized protein</fullName>
    </submittedName>
</protein>
<dbReference type="AlphaFoldDB" id="A0A914D4P4"/>
<dbReference type="Proteomes" id="UP000887540">
    <property type="component" value="Unplaced"/>
</dbReference>
<accession>A0A914D4P4</accession>
<dbReference type="WBParaSite" id="ACRNAN_scaffold1775.g29589.t1">
    <property type="protein sequence ID" value="ACRNAN_scaffold1775.g29589.t1"/>
    <property type="gene ID" value="ACRNAN_scaffold1775.g29589"/>
</dbReference>
<evidence type="ECO:0000313" key="2">
    <source>
        <dbReference type="WBParaSite" id="ACRNAN_scaffold1775.g29589.t1"/>
    </source>
</evidence>